<organism evidence="1 2">
    <name type="scientific">Dichomitus squalens</name>
    <dbReference type="NCBI Taxonomy" id="114155"/>
    <lineage>
        <taxon>Eukaryota</taxon>
        <taxon>Fungi</taxon>
        <taxon>Dikarya</taxon>
        <taxon>Basidiomycota</taxon>
        <taxon>Agaricomycotina</taxon>
        <taxon>Agaricomycetes</taxon>
        <taxon>Polyporales</taxon>
        <taxon>Polyporaceae</taxon>
        <taxon>Dichomitus</taxon>
    </lineage>
</organism>
<sequence length="152" mass="17017">MRSTITSESAVNRGANSGIGFLSFLQDPLRALTQVIFTLSDYMKFSFTTWRILIRRAQSPSNFRHLGGSTKSPIYLTRWKTARLPSPRTPRNRDIVSLEFKSRLLPCEAEPHGCSCSLRVCNGGDIDEGWCKGTCRGTDRGESETFEYASSV</sequence>
<reference evidence="1 2" key="1">
    <citation type="submission" date="2019-01" db="EMBL/GenBank/DDBJ databases">
        <title>Draft genome sequences of three monokaryotic isolates of the white-rot basidiomycete fungus Dichomitus squalens.</title>
        <authorList>
            <consortium name="DOE Joint Genome Institute"/>
            <person name="Lopez S.C."/>
            <person name="Andreopoulos B."/>
            <person name="Pangilinan J."/>
            <person name="Lipzen A."/>
            <person name="Riley R."/>
            <person name="Ahrendt S."/>
            <person name="Ng V."/>
            <person name="Barry K."/>
            <person name="Daum C."/>
            <person name="Grigoriev I.V."/>
            <person name="Hilden K.S."/>
            <person name="Makela M.R."/>
            <person name="de Vries R.P."/>
        </authorList>
    </citation>
    <scope>NUCLEOTIDE SEQUENCE [LARGE SCALE GENOMIC DNA]</scope>
    <source>
        <strain evidence="1 2">CBS 464.89</strain>
    </source>
</reference>
<evidence type="ECO:0000313" key="1">
    <source>
        <dbReference type="EMBL" id="TBU53633.1"/>
    </source>
</evidence>
<dbReference type="EMBL" id="ML145209">
    <property type="protein sequence ID" value="TBU53633.1"/>
    <property type="molecule type" value="Genomic_DNA"/>
</dbReference>
<dbReference type="Proteomes" id="UP000292082">
    <property type="component" value="Unassembled WGS sequence"/>
</dbReference>
<evidence type="ECO:0000313" key="2">
    <source>
        <dbReference type="Proteomes" id="UP000292082"/>
    </source>
</evidence>
<protein>
    <submittedName>
        <fullName evidence="1">Uncharacterized protein</fullName>
    </submittedName>
</protein>
<proteinExistence type="predicted"/>
<dbReference type="AlphaFoldDB" id="A0A4V2K6V5"/>
<name>A0A4V2K6V5_9APHY</name>
<accession>A0A4V2K6V5</accession>
<keyword evidence="2" id="KW-1185">Reference proteome</keyword>
<gene>
    <name evidence="1" type="ORF">BD310DRAFT_138896</name>
</gene>